<dbReference type="InterPro" id="IPR021514">
    <property type="entry name" value="DUF3176"/>
</dbReference>
<feature type="transmembrane region" description="Helical" evidence="2">
    <location>
        <begin position="192"/>
        <end position="213"/>
    </location>
</feature>
<proteinExistence type="predicted"/>
<keyword evidence="4" id="KW-1185">Reference proteome</keyword>
<feature type="transmembrane region" description="Helical" evidence="2">
    <location>
        <begin position="620"/>
        <end position="643"/>
    </location>
</feature>
<dbReference type="STRING" id="694573.A0A194VAK7"/>
<evidence type="ECO:0000256" key="2">
    <source>
        <dbReference type="SAM" id="Phobius"/>
    </source>
</evidence>
<evidence type="ECO:0000313" key="3">
    <source>
        <dbReference type="EMBL" id="KUI60903.1"/>
    </source>
</evidence>
<dbReference type="EMBL" id="KN714762">
    <property type="protein sequence ID" value="KUI60903.1"/>
    <property type="molecule type" value="Genomic_DNA"/>
</dbReference>
<reference evidence="4" key="1">
    <citation type="submission" date="2014-12" db="EMBL/GenBank/DDBJ databases">
        <title>Genome Sequence of Valsa Canker Pathogens Uncovers a Specific Adaption of Colonization on Woody Bark.</title>
        <authorList>
            <person name="Yin Z."/>
            <person name="Liu H."/>
            <person name="Gao X."/>
            <person name="Li Z."/>
            <person name="Song N."/>
            <person name="Ke X."/>
            <person name="Dai Q."/>
            <person name="Wu Y."/>
            <person name="Sun Y."/>
            <person name="Xu J.-R."/>
            <person name="Kang Z.K."/>
            <person name="Wang L."/>
            <person name="Huang L."/>
        </authorList>
    </citation>
    <scope>NUCLEOTIDE SEQUENCE [LARGE SCALE GENOMIC DNA]</scope>
    <source>
        <strain evidence="4">SXYL134</strain>
    </source>
</reference>
<name>A0A194VAK7_CYTMA</name>
<dbReference type="OrthoDB" id="5376804at2759"/>
<dbReference type="PANTHER" id="PTHR35394">
    <property type="entry name" value="DUF3176 DOMAIN-CONTAINING PROTEIN"/>
    <property type="match status" value="1"/>
</dbReference>
<evidence type="ECO:0000313" key="4">
    <source>
        <dbReference type="Proteomes" id="UP000078576"/>
    </source>
</evidence>
<sequence>MDLYLPPQEAAASVGAGFSPVEEDQNAASPNISMHQDGRPSISIITVSRDSLDGGSYSLPSISMDHEDNISPPRNQSTSPVGNSGRTVHPSLQGFSTSPVGPTGQSTAYQLLQNPSSYALSSSESATPSASSIVGGVVPQKAPKPPISWWWWWEIGAGLLSIICMVLLLATLLKANNLALASWNLWIQPNSLVAVFTTVGKSAMMVPIASCISQLKWRHFRLRPNRLSHLQVIDEASRGPWGSLMVLLNVRVRAFTVWSLAVVSMVALGYDPSAQQILSFPVRDTKLKNVTSEIGMATQYWSKAYLQDLDGSTGSFDYATQFNNDLFKLESSIIDGISGSIFQPMYSCPGDRCQWDTFTTLGVCSEHQNVTDRVKVKCTGRTDDVLNCTYTFPSDPPVQPYAAKPFVMQFAQQEGPTSHSTTLFQSTGYSGVEDTIDGSFGYGAVLYTSKVTDKEVGDLTTPPAADLSYTAWYWCAQTIRNLTANPHAIAATPTTYERLSYNSTSQDTTGSLESFITYMAPSTGALYNVDLNADGSLFDYISGLLTRQIVDVHPHAGTTFDSDSLDLSMFLYTSDIGNAAANLATTLTNQLRSVNPGDNTNATMFAGDVYDEETYISVDWYWLILPMAETLLVVILLGVSMVLTAGQPLLKTSLIALLVHGLDGWTKKDVAIEGREDEYKLEHLAEHMNARLTDDGDGGFRFVRVW</sequence>
<dbReference type="Proteomes" id="UP000078576">
    <property type="component" value="Unassembled WGS sequence"/>
</dbReference>
<organism evidence="3 4">
    <name type="scientific">Cytospora mali</name>
    <name type="common">Apple Valsa canker fungus</name>
    <name type="synonym">Valsa mali</name>
    <dbReference type="NCBI Taxonomy" id="578113"/>
    <lineage>
        <taxon>Eukaryota</taxon>
        <taxon>Fungi</taxon>
        <taxon>Dikarya</taxon>
        <taxon>Ascomycota</taxon>
        <taxon>Pezizomycotina</taxon>
        <taxon>Sordariomycetes</taxon>
        <taxon>Sordariomycetidae</taxon>
        <taxon>Diaporthales</taxon>
        <taxon>Cytosporaceae</taxon>
        <taxon>Cytospora</taxon>
    </lineage>
</organism>
<evidence type="ECO:0000256" key="1">
    <source>
        <dbReference type="SAM" id="MobiDB-lite"/>
    </source>
</evidence>
<feature type="transmembrane region" description="Helical" evidence="2">
    <location>
        <begin position="150"/>
        <end position="172"/>
    </location>
</feature>
<feature type="compositionally biased region" description="Polar residues" evidence="1">
    <location>
        <begin position="72"/>
        <end position="86"/>
    </location>
</feature>
<feature type="region of interest" description="Disordered" evidence="1">
    <location>
        <begin position="56"/>
        <end position="99"/>
    </location>
</feature>
<dbReference type="Pfam" id="PF11374">
    <property type="entry name" value="DUF3176"/>
    <property type="match status" value="1"/>
</dbReference>
<keyword evidence="2" id="KW-1133">Transmembrane helix</keyword>
<dbReference type="PANTHER" id="PTHR35394:SF5">
    <property type="entry name" value="DUF3176 DOMAIN-CONTAINING PROTEIN"/>
    <property type="match status" value="1"/>
</dbReference>
<protein>
    <submittedName>
        <fullName evidence="3">Uncharacterized protein</fullName>
    </submittedName>
</protein>
<feature type="region of interest" description="Disordered" evidence="1">
    <location>
        <begin position="1"/>
        <end position="39"/>
    </location>
</feature>
<accession>A0A194VAK7</accession>
<keyword evidence="2" id="KW-0472">Membrane</keyword>
<keyword evidence="2" id="KW-0812">Transmembrane</keyword>
<gene>
    <name evidence="3" type="ORF">VP1G_08118</name>
</gene>
<dbReference type="AlphaFoldDB" id="A0A194VAK7"/>